<feature type="non-terminal residue" evidence="2">
    <location>
        <position position="71"/>
    </location>
</feature>
<gene>
    <name evidence="2" type="ORF">ACE1CA_11200</name>
</gene>
<evidence type="ECO:0000256" key="1">
    <source>
        <dbReference type="SAM" id="MobiDB-lite"/>
    </source>
</evidence>
<sequence>MEKMKAYSMDLREKIVKAYEQGNTSIRKVALRFGVAKSFVQKLLLMKKTQGHVEPRQQGGAMKGELDGAET</sequence>
<accession>A0ABV4WJ24</accession>
<evidence type="ECO:0000313" key="3">
    <source>
        <dbReference type="Proteomes" id="UP001576780"/>
    </source>
</evidence>
<organism evidence="2 3">
    <name type="scientific">Floridaenema evergladense BLCC-F167</name>
    <dbReference type="NCBI Taxonomy" id="3153639"/>
    <lineage>
        <taxon>Bacteria</taxon>
        <taxon>Bacillati</taxon>
        <taxon>Cyanobacteriota</taxon>
        <taxon>Cyanophyceae</taxon>
        <taxon>Oscillatoriophycideae</taxon>
        <taxon>Aerosakkonematales</taxon>
        <taxon>Aerosakkonemataceae</taxon>
        <taxon>Floridanema</taxon>
        <taxon>Floridanema evergladense</taxon>
    </lineage>
</organism>
<dbReference type="InterPro" id="IPR009057">
    <property type="entry name" value="Homeodomain-like_sf"/>
</dbReference>
<dbReference type="EMBL" id="JBHFNT010000090">
    <property type="protein sequence ID" value="MFB2835089.1"/>
    <property type="molecule type" value="Genomic_DNA"/>
</dbReference>
<name>A0ABV4WJ24_9CYAN</name>
<feature type="region of interest" description="Disordered" evidence="1">
    <location>
        <begin position="51"/>
        <end position="71"/>
    </location>
</feature>
<keyword evidence="3" id="KW-1185">Reference proteome</keyword>
<proteinExistence type="predicted"/>
<reference evidence="2 3" key="1">
    <citation type="submission" date="2024-09" db="EMBL/GenBank/DDBJ databases">
        <title>Floridaenema gen nov. (Aerosakkonemataceae, Aerosakkonematales ord. nov., Cyanobacteria) from benthic tropical and subtropical fresh waters, with the description of four new species.</title>
        <authorList>
            <person name="Moretto J.A."/>
            <person name="Berthold D.E."/>
            <person name="Lefler F.W."/>
            <person name="Huang I.-S."/>
            <person name="Laughinghouse H. IV."/>
        </authorList>
    </citation>
    <scope>NUCLEOTIDE SEQUENCE [LARGE SCALE GENOMIC DNA]</scope>
    <source>
        <strain evidence="2 3">BLCC-F167</strain>
    </source>
</reference>
<comment type="caution">
    <text evidence="2">The sequence shown here is derived from an EMBL/GenBank/DDBJ whole genome shotgun (WGS) entry which is preliminary data.</text>
</comment>
<protein>
    <submittedName>
        <fullName evidence="2">IS630 family transposase</fullName>
    </submittedName>
</protein>
<dbReference type="InterPro" id="IPR036388">
    <property type="entry name" value="WH-like_DNA-bd_sf"/>
</dbReference>
<dbReference type="SUPFAM" id="SSF46689">
    <property type="entry name" value="Homeodomain-like"/>
    <property type="match status" value="1"/>
</dbReference>
<evidence type="ECO:0000313" key="2">
    <source>
        <dbReference type="EMBL" id="MFB2835089.1"/>
    </source>
</evidence>
<dbReference type="Gene3D" id="1.10.10.10">
    <property type="entry name" value="Winged helix-like DNA-binding domain superfamily/Winged helix DNA-binding domain"/>
    <property type="match status" value="1"/>
</dbReference>
<dbReference type="Proteomes" id="UP001576780">
    <property type="component" value="Unassembled WGS sequence"/>
</dbReference>